<evidence type="ECO:0008006" key="3">
    <source>
        <dbReference type="Google" id="ProtNLM"/>
    </source>
</evidence>
<dbReference type="EMBL" id="JAMKFB020000383">
    <property type="protein sequence ID" value="KAL0149653.1"/>
    <property type="molecule type" value="Genomic_DNA"/>
</dbReference>
<organism evidence="1 2">
    <name type="scientific">Cirrhinus mrigala</name>
    <name type="common">Mrigala</name>
    <dbReference type="NCBI Taxonomy" id="683832"/>
    <lineage>
        <taxon>Eukaryota</taxon>
        <taxon>Metazoa</taxon>
        <taxon>Chordata</taxon>
        <taxon>Craniata</taxon>
        <taxon>Vertebrata</taxon>
        <taxon>Euteleostomi</taxon>
        <taxon>Actinopterygii</taxon>
        <taxon>Neopterygii</taxon>
        <taxon>Teleostei</taxon>
        <taxon>Ostariophysi</taxon>
        <taxon>Cypriniformes</taxon>
        <taxon>Cyprinidae</taxon>
        <taxon>Labeoninae</taxon>
        <taxon>Labeonini</taxon>
        <taxon>Cirrhinus</taxon>
    </lineage>
</organism>
<proteinExistence type="predicted"/>
<gene>
    <name evidence="1" type="ORF">M9458_055041</name>
</gene>
<dbReference type="PANTHER" id="PTHR21301:SF10">
    <property type="entry name" value="REVERSE TRANSCRIPTASE DOMAIN-CONTAINING PROTEIN"/>
    <property type="match status" value="1"/>
</dbReference>
<accession>A0ABD0MKN1</accession>
<evidence type="ECO:0000313" key="1">
    <source>
        <dbReference type="EMBL" id="KAL0149653.1"/>
    </source>
</evidence>
<reference evidence="1 2" key="1">
    <citation type="submission" date="2024-05" db="EMBL/GenBank/DDBJ databases">
        <title>Genome sequencing and assembly of Indian major carp, Cirrhinus mrigala (Hamilton, 1822).</title>
        <authorList>
            <person name="Mohindra V."/>
            <person name="Chowdhury L.M."/>
            <person name="Lal K."/>
            <person name="Jena J.K."/>
        </authorList>
    </citation>
    <scope>NUCLEOTIDE SEQUENCE [LARGE SCALE GENOMIC DNA]</scope>
    <source>
        <strain evidence="1">CM1030</strain>
        <tissue evidence="1">Blood</tissue>
    </source>
</reference>
<keyword evidence="2" id="KW-1185">Reference proteome</keyword>
<comment type="caution">
    <text evidence="1">The sequence shown here is derived from an EMBL/GenBank/DDBJ whole genome shotgun (WGS) entry which is preliminary data.</text>
</comment>
<sequence>MDIDSLYTNIETGAGLAAVRDCMNRYPDAKRPDDFILKLLEINLTKNDFEFDSKFYLQIKGTAMGKRFAPSYANIYMAHWEQTAV</sequence>
<protein>
    <recommendedName>
        <fullName evidence="3">Reverse transcriptase</fullName>
    </recommendedName>
</protein>
<evidence type="ECO:0000313" key="2">
    <source>
        <dbReference type="Proteomes" id="UP001529510"/>
    </source>
</evidence>
<dbReference type="Proteomes" id="UP001529510">
    <property type="component" value="Unassembled WGS sequence"/>
</dbReference>
<dbReference type="AlphaFoldDB" id="A0ABD0MKN1"/>
<name>A0ABD0MKN1_CIRMR</name>
<dbReference type="PANTHER" id="PTHR21301">
    <property type="entry name" value="REVERSE TRANSCRIPTASE"/>
    <property type="match status" value="1"/>
</dbReference>
<feature type="non-terminal residue" evidence="1">
    <location>
        <position position="85"/>
    </location>
</feature>